<dbReference type="Pfam" id="PF03881">
    <property type="entry name" value="Fructosamin_kin"/>
    <property type="match status" value="1"/>
</dbReference>
<proteinExistence type="inferred from homology"/>
<protein>
    <submittedName>
        <fullName evidence="2">Fructosamine kinase</fullName>
    </submittedName>
</protein>
<dbReference type="Gene3D" id="1.10.510.10">
    <property type="entry name" value="Transferase(Phosphotransferase) domain 1"/>
    <property type="match status" value="1"/>
</dbReference>
<keyword evidence="3" id="KW-1185">Reference proteome</keyword>
<dbReference type="AlphaFoldDB" id="A0A4R5FSZ4"/>
<dbReference type="InterPro" id="IPR011009">
    <property type="entry name" value="Kinase-like_dom_sf"/>
</dbReference>
<keyword evidence="1 2" id="KW-0418">Kinase</keyword>
<evidence type="ECO:0000256" key="1">
    <source>
        <dbReference type="PIRNR" id="PIRNR006221"/>
    </source>
</evidence>
<name>A0A4R5FSZ4_9ACTN</name>
<evidence type="ECO:0000313" key="2">
    <source>
        <dbReference type="EMBL" id="TDE56084.1"/>
    </source>
</evidence>
<keyword evidence="1" id="KW-0808">Transferase</keyword>
<dbReference type="SUPFAM" id="SSF56112">
    <property type="entry name" value="Protein kinase-like (PK-like)"/>
    <property type="match status" value="1"/>
</dbReference>
<organism evidence="2 3">
    <name type="scientific">Nonomuraea mesophila</name>
    <dbReference type="NCBI Taxonomy" id="2530382"/>
    <lineage>
        <taxon>Bacteria</taxon>
        <taxon>Bacillati</taxon>
        <taxon>Actinomycetota</taxon>
        <taxon>Actinomycetes</taxon>
        <taxon>Streptosporangiales</taxon>
        <taxon>Streptosporangiaceae</taxon>
        <taxon>Nonomuraea</taxon>
    </lineage>
</organism>
<dbReference type="PIRSF" id="PIRSF006221">
    <property type="entry name" value="Ketosamine-3-kinase"/>
    <property type="match status" value="1"/>
</dbReference>
<dbReference type="InterPro" id="IPR016477">
    <property type="entry name" value="Fructo-/Ketosamine-3-kinase"/>
</dbReference>
<dbReference type="PANTHER" id="PTHR12149">
    <property type="entry name" value="FRUCTOSAMINE 3 KINASE-RELATED PROTEIN"/>
    <property type="match status" value="1"/>
</dbReference>
<reference evidence="2 3" key="1">
    <citation type="submission" date="2019-03" db="EMBL/GenBank/DDBJ databases">
        <title>Draft genome sequences of novel Actinobacteria.</title>
        <authorList>
            <person name="Sahin N."/>
            <person name="Ay H."/>
            <person name="Saygin H."/>
        </authorList>
    </citation>
    <scope>NUCLEOTIDE SEQUENCE [LARGE SCALE GENOMIC DNA]</scope>
    <source>
        <strain evidence="2 3">6K102</strain>
    </source>
</reference>
<dbReference type="Gene3D" id="1.20.1270.240">
    <property type="match status" value="1"/>
</dbReference>
<dbReference type="PANTHER" id="PTHR12149:SF8">
    <property type="entry name" value="PROTEIN-RIBULOSAMINE 3-KINASE"/>
    <property type="match status" value="1"/>
</dbReference>
<accession>A0A4R5FSZ4</accession>
<comment type="similarity">
    <text evidence="1">Belongs to the fructosamine kinase family.</text>
</comment>
<dbReference type="Proteomes" id="UP000295136">
    <property type="component" value="Unassembled WGS sequence"/>
</dbReference>
<gene>
    <name evidence="2" type="ORF">E1295_11780</name>
</gene>
<dbReference type="Gene3D" id="3.30.200.20">
    <property type="entry name" value="Phosphorylase Kinase, domain 1"/>
    <property type="match status" value="1"/>
</dbReference>
<evidence type="ECO:0000313" key="3">
    <source>
        <dbReference type="Proteomes" id="UP000295136"/>
    </source>
</evidence>
<comment type="caution">
    <text evidence="2">The sequence shown here is derived from an EMBL/GenBank/DDBJ whole genome shotgun (WGS) entry which is preliminary data.</text>
</comment>
<dbReference type="EMBL" id="SMLD01000023">
    <property type="protein sequence ID" value="TDE56084.1"/>
    <property type="molecule type" value="Genomic_DNA"/>
</dbReference>
<dbReference type="GO" id="GO:0016301">
    <property type="term" value="F:kinase activity"/>
    <property type="evidence" value="ECO:0007669"/>
    <property type="project" value="UniProtKB-UniRule"/>
</dbReference>
<sequence>MRLIDDLGSSHGWRLHRGVLDDGREVFVKSGRGHAELFASEAAGLRWLGEAIAVPEVIEAAPDRLVLSWVRQEPPGAAAAERFGRALARLHREGADGFGAPWPGFIAELPMDNAPAADWPSFYASRRVLPFLERAGLPAREAALVERAADRFAEVAGPAEPPARVHGDLWSGNVLWSGGSGVLIDPAAHGGHRETDLAMLALFGLPYLDRVLGAYREEWPLAEGWRERVPLHQLHPLLVHVVSFGGGYREALMAAVRRVLAL</sequence>
<dbReference type="RefSeq" id="WP_132630296.1">
    <property type="nucleotide sequence ID" value="NZ_SMLD01000023.1"/>
</dbReference>